<keyword evidence="9" id="KW-1185">Reference proteome</keyword>
<evidence type="ECO:0000256" key="4">
    <source>
        <dbReference type="ARBA" id="ARBA00023136"/>
    </source>
</evidence>
<evidence type="ECO:0000313" key="8">
    <source>
        <dbReference type="EMBL" id="MCP3732951.1"/>
    </source>
</evidence>
<dbReference type="PROSITE" id="PS50076">
    <property type="entry name" value="DNAJ_2"/>
    <property type="match status" value="1"/>
</dbReference>
<dbReference type="RefSeq" id="WP_254296926.1">
    <property type="nucleotide sequence ID" value="NZ_JAMLDX010000026.1"/>
</dbReference>
<dbReference type="SUPFAM" id="SSF46565">
    <property type="entry name" value="Chaperone J-domain"/>
    <property type="match status" value="1"/>
</dbReference>
<evidence type="ECO:0000256" key="5">
    <source>
        <dbReference type="ARBA" id="ARBA00038105"/>
    </source>
</evidence>
<dbReference type="InterPro" id="IPR036869">
    <property type="entry name" value="J_dom_sf"/>
</dbReference>
<comment type="similarity">
    <text evidence="5">Belongs to the TIM14 family.</text>
</comment>
<dbReference type="InterPro" id="IPR001623">
    <property type="entry name" value="DnaJ_domain"/>
</dbReference>
<dbReference type="AlphaFoldDB" id="A0A9X2HRA3"/>
<evidence type="ECO:0000259" key="7">
    <source>
        <dbReference type="PROSITE" id="PS50076"/>
    </source>
</evidence>
<feature type="region of interest" description="Disordered" evidence="6">
    <location>
        <begin position="71"/>
        <end position="100"/>
    </location>
</feature>
<dbReference type="Pfam" id="PF00226">
    <property type="entry name" value="DnaJ"/>
    <property type="match status" value="1"/>
</dbReference>
<dbReference type="PANTHER" id="PTHR12763:SF28">
    <property type="entry name" value="GEO10507P1-RELATED"/>
    <property type="match status" value="1"/>
</dbReference>
<comment type="caution">
    <text evidence="8">The sequence shown here is derived from an EMBL/GenBank/DDBJ whole genome shotgun (WGS) entry which is preliminary data.</text>
</comment>
<evidence type="ECO:0000256" key="1">
    <source>
        <dbReference type="ARBA" id="ARBA00004167"/>
    </source>
</evidence>
<evidence type="ECO:0000313" key="9">
    <source>
        <dbReference type="Proteomes" id="UP001139451"/>
    </source>
</evidence>
<accession>A0A9X2HRA3</accession>
<dbReference type="Gene3D" id="1.10.287.110">
    <property type="entry name" value="DnaJ domain"/>
    <property type="match status" value="1"/>
</dbReference>
<dbReference type="GO" id="GO:0016020">
    <property type="term" value="C:membrane"/>
    <property type="evidence" value="ECO:0007669"/>
    <property type="project" value="UniProtKB-SubCell"/>
</dbReference>
<feature type="domain" description="J" evidence="7">
    <location>
        <begin position="45"/>
        <end position="98"/>
    </location>
</feature>
<proteinExistence type="inferred from homology"/>
<dbReference type="CDD" id="cd06257">
    <property type="entry name" value="DnaJ"/>
    <property type="match status" value="1"/>
</dbReference>
<keyword evidence="2" id="KW-0812">Transmembrane</keyword>
<gene>
    <name evidence="8" type="ORF">M9978_21275</name>
</gene>
<keyword evidence="3" id="KW-1133">Transmembrane helix</keyword>
<dbReference type="PANTHER" id="PTHR12763">
    <property type="match status" value="1"/>
</dbReference>
<reference evidence="8" key="1">
    <citation type="submission" date="2022-05" db="EMBL/GenBank/DDBJ databases">
        <title>Sphingomonas sp. strain MG17 Genome sequencing and assembly.</title>
        <authorList>
            <person name="Kim I."/>
        </authorList>
    </citation>
    <scope>NUCLEOTIDE SEQUENCE</scope>
    <source>
        <strain evidence="8">MG17</strain>
    </source>
</reference>
<dbReference type="EMBL" id="JAMLDX010000026">
    <property type="protein sequence ID" value="MCP3732951.1"/>
    <property type="molecule type" value="Genomic_DNA"/>
</dbReference>
<keyword evidence="4" id="KW-0472">Membrane</keyword>
<dbReference type="SMART" id="SM00271">
    <property type="entry name" value="DnaJ"/>
    <property type="match status" value="1"/>
</dbReference>
<organism evidence="8 9">
    <name type="scientific">Sphingomonas tagetis</name>
    <dbReference type="NCBI Taxonomy" id="2949092"/>
    <lineage>
        <taxon>Bacteria</taxon>
        <taxon>Pseudomonadati</taxon>
        <taxon>Pseudomonadota</taxon>
        <taxon>Alphaproteobacteria</taxon>
        <taxon>Sphingomonadales</taxon>
        <taxon>Sphingomonadaceae</taxon>
        <taxon>Sphingomonas</taxon>
    </lineage>
</organism>
<dbReference type="Proteomes" id="UP001139451">
    <property type="component" value="Unassembled WGS sequence"/>
</dbReference>
<evidence type="ECO:0000256" key="6">
    <source>
        <dbReference type="SAM" id="MobiDB-lite"/>
    </source>
</evidence>
<sequence>MLFKILAGLAVAWLGWRLWHGWGRPLPGTPVPPPAPAVPSGPEAEARAVLGVGRDAGPDEIRAAHRRLISSVHPDRGGSPELTRQVNAARDTLLKNKADS</sequence>
<comment type="subcellular location">
    <subcellularLocation>
        <location evidence="1">Membrane</location>
        <topology evidence="1">Single-pass membrane protein</topology>
    </subcellularLocation>
</comment>
<evidence type="ECO:0000256" key="3">
    <source>
        <dbReference type="ARBA" id="ARBA00022989"/>
    </source>
</evidence>
<name>A0A9X2HRA3_9SPHN</name>
<evidence type="ECO:0000256" key="2">
    <source>
        <dbReference type="ARBA" id="ARBA00022692"/>
    </source>
</evidence>
<protein>
    <submittedName>
        <fullName evidence="8">J domain-containing protein</fullName>
    </submittedName>
</protein>